<reference evidence="4" key="1">
    <citation type="journal article" date="2015" name="Genome Announc.">
        <title>Draft genome sequence of the cellulolytic fungus Chaetomium globosum.</title>
        <authorList>
            <person name="Cuomo C.A."/>
            <person name="Untereiner W.A."/>
            <person name="Ma L.-J."/>
            <person name="Grabherr M."/>
            <person name="Birren B.W."/>
        </authorList>
    </citation>
    <scope>NUCLEOTIDE SEQUENCE [LARGE SCALE GENOMIC DNA]</scope>
    <source>
        <strain evidence="4">ATCC 6205 / CBS 148.51 / DSM 1962 / NBRC 6347 / NRRL 1970</strain>
    </source>
</reference>
<organism evidence="3 4">
    <name type="scientific">Chaetomium globosum (strain ATCC 6205 / CBS 148.51 / DSM 1962 / NBRC 6347 / NRRL 1970)</name>
    <name type="common">Soil fungus</name>
    <dbReference type="NCBI Taxonomy" id="306901"/>
    <lineage>
        <taxon>Eukaryota</taxon>
        <taxon>Fungi</taxon>
        <taxon>Dikarya</taxon>
        <taxon>Ascomycota</taxon>
        <taxon>Pezizomycotina</taxon>
        <taxon>Sordariomycetes</taxon>
        <taxon>Sordariomycetidae</taxon>
        <taxon>Sordariales</taxon>
        <taxon>Chaetomiaceae</taxon>
        <taxon>Chaetomium</taxon>
    </lineage>
</organism>
<sequence>MRTKVVGGPLALLMAWCALLLWLTIVDKPCVAGALLGNFLHYISTYQCLPTSLRAFLQTLLRWLCKLHNAPPRVARWLGSPSNPLKPLGRVCRWPLIAYAAWLGVTYTTLLVYYHRRDALSTVVCATPYVVPQLVLCQPLGLPTPDLLAGIPQARGGFAGAMKQLLHEADALLTILRNIHANLDHIKTSAISIKGLSSTSTHTVLQDLWVFIVGKETGAEIKGHKKLLGKIPLFYDAASAAVRDIQSSLLQAKAEMKSLASLPHIKGGHSPRSMPPSTRRNHAAEVRGGAGGEHAEVRREEC</sequence>
<feature type="compositionally biased region" description="Basic and acidic residues" evidence="1">
    <location>
        <begin position="293"/>
        <end position="302"/>
    </location>
</feature>
<protein>
    <submittedName>
        <fullName evidence="3">Uncharacterized protein</fullName>
    </submittedName>
</protein>
<keyword evidence="4" id="KW-1185">Reference proteome</keyword>
<keyword evidence="2" id="KW-0812">Transmembrane</keyword>
<dbReference type="VEuPathDB" id="FungiDB:CHGG_08871"/>
<dbReference type="Proteomes" id="UP000001056">
    <property type="component" value="Unassembled WGS sequence"/>
</dbReference>
<evidence type="ECO:0000256" key="2">
    <source>
        <dbReference type="SAM" id="Phobius"/>
    </source>
</evidence>
<gene>
    <name evidence="3" type="ORF">CHGG_08871</name>
</gene>
<name>Q2GT33_CHAGB</name>
<dbReference type="RefSeq" id="XP_001226798.1">
    <property type="nucleotide sequence ID" value="XM_001226797.1"/>
</dbReference>
<keyword evidence="2" id="KW-1133">Transmembrane helix</keyword>
<evidence type="ECO:0000313" key="4">
    <source>
        <dbReference type="Proteomes" id="UP000001056"/>
    </source>
</evidence>
<dbReference type="OrthoDB" id="4179406at2759"/>
<dbReference type="AlphaFoldDB" id="Q2GT33"/>
<evidence type="ECO:0000256" key="1">
    <source>
        <dbReference type="SAM" id="MobiDB-lite"/>
    </source>
</evidence>
<feature type="region of interest" description="Disordered" evidence="1">
    <location>
        <begin position="263"/>
        <end position="302"/>
    </location>
</feature>
<accession>Q2GT33</accession>
<evidence type="ECO:0000313" key="3">
    <source>
        <dbReference type="EMBL" id="EAQ84857.1"/>
    </source>
</evidence>
<dbReference type="HOGENOM" id="CLU_921338_0_0_1"/>
<dbReference type="InParanoid" id="Q2GT33"/>
<dbReference type="GeneID" id="4395631"/>
<keyword evidence="2" id="KW-0472">Membrane</keyword>
<proteinExistence type="predicted"/>
<feature type="transmembrane region" description="Helical" evidence="2">
    <location>
        <begin position="96"/>
        <end position="114"/>
    </location>
</feature>
<dbReference type="EMBL" id="CH408034">
    <property type="protein sequence ID" value="EAQ84857.1"/>
    <property type="molecule type" value="Genomic_DNA"/>
</dbReference>